<evidence type="ECO:0000313" key="1">
    <source>
        <dbReference type="EMBL" id="RDC57465.1"/>
    </source>
</evidence>
<organism evidence="1 2">
    <name type="scientific">Pedobacter chinensis</name>
    <dbReference type="NCBI Taxonomy" id="2282421"/>
    <lineage>
        <taxon>Bacteria</taxon>
        <taxon>Pseudomonadati</taxon>
        <taxon>Bacteroidota</taxon>
        <taxon>Sphingobacteriia</taxon>
        <taxon>Sphingobacteriales</taxon>
        <taxon>Sphingobacteriaceae</taxon>
        <taxon>Pedobacter</taxon>
    </lineage>
</organism>
<comment type="caution">
    <text evidence="1">The sequence shown here is derived from an EMBL/GenBank/DDBJ whole genome shotgun (WGS) entry which is preliminary data.</text>
</comment>
<dbReference type="Proteomes" id="UP000253961">
    <property type="component" value="Unassembled WGS sequence"/>
</dbReference>
<dbReference type="EMBL" id="QPKV01000003">
    <property type="protein sequence ID" value="RDC57465.1"/>
    <property type="molecule type" value="Genomic_DNA"/>
</dbReference>
<name>A0A369Q203_9SPHI</name>
<dbReference type="AlphaFoldDB" id="A0A369Q203"/>
<proteinExistence type="predicted"/>
<evidence type="ECO:0000313" key="2">
    <source>
        <dbReference type="Proteomes" id="UP000253961"/>
    </source>
</evidence>
<gene>
    <name evidence="1" type="ORF">DU508_09965</name>
</gene>
<accession>A0A369Q203</accession>
<protein>
    <submittedName>
        <fullName evidence="1">Uncharacterized protein</fullName>
    </submittedName>
</protein>
<sequence>MAESFSFIDFNPSFIISLVITSKTLKIIADREFLWENLLKDVGWALFIMSIGYINLNEKDV</sequence>
<keyword evidence="2" id="KW-1185">Reference proteome</keyword>
<reference evidence="1 2" key="1">
    <citation type="submission" date="2018-07" db="EMBL/GenBank/DDBJ databases">
        <title>Pedobacter sp. nov., isolated from soil.</title>
        <authorList>
            <person name="Zhou L.Y."/>
            <person name="Du Z.J."/>
        </authorList>
    </citation>
    <scope>NUCLEOTIDE SEQUENCE [LARGE SCALE GENOMIC DNA]</scope>
    <source>
        <strain evidence="1 2">JDX94</strain>
    </source>
</reference>